<evidence type="ECO:0000313" key="3">
    <source>
        <dbReference type="Proteomes" id="UP000027647"/>
    </source>
</evidence>
<accession>A0A074MBG8</accession>
<evidence type="ECO:0008006" key="4">
    <source>
        <dbReference type="Google" id="ProtNLM"/>
    </source>
</evidence>
<evidence type="ECO:0000256" key="1">
    <source>
        <dbReference type="SAM" id="SignalP"/>
    </source>
</evidence>
<keyword evidence="1" id="KW-0732">Signal</keyword>
<feature type="chain" id="PRO_5001696953" description="Lipoprotein" evidence="1">
    <location>
        <begin position="24"/>
        <end position="260"/>
    </location>
</feature>
<dbReference type="eggNOG" id="ENOG5031BG1">
    <property type="taxonomic scope" value="Bacteria"/>
</dbReference>
<gene>
    <name evidence="2" type="ORF">EH31_07105</name>
</gene>
<comment type="caution">
    <text evidence="2">The sequence shown here is derived from an EMBL/GenBank/DDBJ whole genome shotgun (WGS) entry which is preliminary data.</text>
</comment>
<sequence>MTNRPIPTTFFSGSLLNGPFFCAAPFLALGALTACGETQNGIAGEQAYSNAVLAQDPILARALNDPLMTDPDLASRNQANAVIAFHDSHPLPPIGKNEEAASRAREAARLQLLSGGQVENLPLPVESENAVSLGALSNAGDIIKAVGGRTDCIKSMDASLLWSTQMPETSAVMPHGMVQQAAGADTNRCVVRVVRYHTPVGVQDALEYHFTKASREGFIVEHIKSPEAQLRGEWRDERLEVHGREGPRGLTEVDVIHWIR</sequence>
<organism evidence="2 3">
    <name type="scientific">Erythrobacter longus</name>
    <dbReference type="NCBI Taxonomy" id="1044"/>
    <lineage>
        <taxon>Bacteria</taxon>
        <taxon>Pseudomonadati</taxon>
        <taxon>Pseudomonadota</taxon>
        <taxon>Alphaproteobacteria</taxon>
        <taxon>Sphingomonadales</taxon>
        <taxon>Erythrobacteraceae</taxon>
        <taxon>Erythrobacter/Porphyrobacter group</taxon>
        <taxon>Erythrobacter</taxon>
    </lineage>
</organism>
<evidence type="ECO:0000313" key="2">
    <source>
        <dbReference type="EMBL" id="KEO90799.1"/>
    </source>
</evidence>
<dbReference type="AlphaFoldDB" id="A0A074MBG8"/>
<protein>
    <recommendedName>
        <fullName evidence="4">Lipoprotein</fullName>
    </recommendedName>
</protein>
<keyword evidence="3" id="KW-1185">Reference proteome</keyword>
<name>A0A074MBG8_ERYLO</name>
<dbReference type="RefSeq" id="WP_034959249.1">
    <property type="nucleotide sequence ID" value="NZ_JMIW01000002.1"/>
</dbReference>
<dbReference type="EMBL" id="JMIW01000002">
    <property type="protein sequence ID" value="KEO90799.1"/>
    <property type="molecule type" value="Genomic_DNA"/>
</dbReference>
<dbReference type="PROSITE" id="PS51257">
    <property type="entry name" value="PROKAR_LIPOPROTEIN"/>
    <property type="match status" value="1"/>
</dbReference>
<dbReference type="OrthoDB" id="7405225at2"/>
<proteinExistence type="predicted"/>
<dbReference type="Proteomes" id="UP000027647">
    <property type="component" value="Unassembled WGS sequence"/>
</dbReference>
<feature type="signal peptide" evidence="1">
    <location>
        <begin position="1"/>
        <end position="23"/>
    </location>
</feature>
<reference evidence="2 3" key="1">
    <citation type="submission" date="2014-04" db="EMBL/GenBank/DDBJ databases">
        <title>A comprehensive comparison of genomes of Erythrobacter spp. strains.</title>
        <authorList>
            <person name="Zheng Q."/>
        </authorList>
    </citation>
    <scope>NUCLEOTIDE SEQUENCE [LARGE SCALE GENOMIC DNA]</scope>
    <source>
        <strain evidence="2 3">DSM 6997</strain>
    </source>
</reference>